<dbReference type="Pfam" id="PF13478">
    <property type="entry name" value="XdhC_C"/>
    <property type="match status" value="1"/>
</dbReference>
<keyword evidence="4" id="KW-1185">Reference proteome</keyword>
<accession>A0A1E5SZZ2</accession>
<dbReference type="PANTHER" id="PTHR30388">
    <property type="entry name" value="ALDEHYDE OXIDOREDUCTASE MOLYBDENUM COFACTOR ASSEMBLY PROTEIN"/>
    <property type="match status" value="1"/>
</dbReference>
<feature type="domain" description="XdhC- CoxI" evidence="1">
    <location>
        <begin position="12"/>
        <end position="78"/>
    </location>
</feature>
<sequence>MLDILTRIRQLVAEKEEFAMATVVKTWRSSPRQAGSCLVVTKTGQMIGSVSGGCVENAVVQKAQRVLATGHSELAKFGVANEDAWEVGLSCGGEVWVYITPFYTEDLWEKLDDALDGNIGTALVTNLSDGSQTLIEDILPESELKAVVNGIYQKRSNSLLSVEGVEYFVHSFPPKNKMILIGSAHITAELIGLAHMYDFETIVIDPRDTFAHKTDFAIAPDTLHVNWPQEVLGDYALDNETYAVILSHDPKIDDEALKILLPSGVRYIGALGSRKTQAKRIERLKSYGFTDEEISKVKGPIGLNIGAMSAKEIALSVIAEVVKVKNGVD</sequence>
<gene>
    <name evidence="3" type="ORF">BFP71_14660</name>
</gene>
<evidence type="ECO:0008006" key="5">
    <source>
        <dbReference type="Google" id="ProtNLM"/>
    </source>
</evidence>
<dbReference type="AlphaFoldDB" id="A0A1E5SZZ2"/>
<dbReference type="OrthoDB" id="9773039at2"/>
<dbReference type="InterPro" id="IPR027051">
    <property type="entry name" value="XdhC_Rossmann_dom"/>
</dbReference>
<name>A0A1E5SZZ2_9BACT</name>
<dbReference type="InterPro" id="IPR003777">
    <property type="entry name" value="XdhC_CoxI"/>
</dbReference>
<comment type="caution">
    <text evidence="3">The sequence shown here is derived from an EMBL/GenBank/DDBJ whole genome shotgun (WGS) entry which is preliminary data.</text>
</comment>
<dbReference type="Gene3D" id="3.40.50.720">
    <property type="entry name" value="NAD(P)-binding Rossmann-like Domain"/>
    <property type="match status" value="1"/>
</dbReference>
<dbReference type="PANTHER" id="PTHR30388:SF4">
    <property type="entry name" value="MOLYBDENUM COFACTOR INSERTION CHAPERONE PAOD"/>
    <property type="match status" value="1"/>
</dbReference>
<organism evidence="3 4">
    <name type="scientific">Roseivirga misakiensis</name>
    <dbReference type="NCBI Taxonomy" id="1563681"/>
    <lineage>
        <taxon>Bacteria</taxon>
        <taxon>Pseudomonadati</taxon>
        <taxon>Bacteroidota</taxon>
        <taxon>Cytophagia</taxon>
        <taxon>Cytophagales</taxon>
        <taxon>Roseivirgaceae</taxon>
        <taxon>Roseivirga</taxon>
    </lineage>
</organism>
<protein>
    <recommendedName>
        <fullName evidence="5">XdhC/CoxI family protein</fullName>
    </recommendedName>
</protein>
<proteinExistence type="predicted"/>
<dbReference type="STRING" id="1563681.BFP71_14660"/>
<dbReference type="RefSeq" id="WP_069836194.1">
    <property type="nucleotide sequence ID" value="NZ_MDGQ01000005.1"/>
</dbReference>
<dbReference type="Pfam" id="PF02625">
    <property type="entry name" value="XdhC_CoxI"/>
    <property type="match status" value="1"/>
</dbReference>
<feature type="domain" description="XdhC Rossmann" evidence="2">
    <location>
        <begin position="178"/>
        <end position="321"/>
    </location>
</feature>
<reference evidence="3 4" key="1">
    <citation type="submission" date="2016-08" db="EMBL/GenBank/DDBJ databases">
        <title>Draft genome of Fabibacter sp. strain SK-8.</title>
        <authorList>
            <person name="Wong S.-K."/>
            <person name="Hamasaki K."/>
            <person name="Yoshizawa S."/>
        </authorList>
    </citation>
    <scope>NUCLEOTIDE SEQUENCE [LARGE SCALE GENOMIC DNA]</scope>
    <source>
        <strain evidence="3 4">SK-8</strain>
    </source>
</reference>
<evidence type="ECO:0000313" key="3">
    <source>
        <dbReference type="EMBL" id="OEK04690.1"/>
    </source>
</evidence>
<dbReference type="InterPro" id="IPR052698">
    <property type="entry name" value="MoCofactor_Util/Proc"/>
</dbReference>
<evidence type="ECO:0000259" key="2">
    <source>
        <dbReference type="Pfam" id="PF13478"/>
    </source>
</evidence>
<evidence type="ECO:0000259" key="1">
    <source>
        <dbReference type="Pfam" id="PF02625"/>
    </source>
</evidence>
<evidence type="ECO:0000313" key="4">
    <source>
        <dbReference type="Proteomes" id="UP000095552"/>
    </source>
</evidence>
<dbReference type="EMBL" id="MDGQ01000005">
    <property type="protein sequence ID" value="OEK04690.1"/>
    <property type="molecule type" value="Genomic_DNA"/>
</dbReference>
<dbReference type="Proteomes" id="UP000095552">
    <property type="component" value="Unassembled WGS sequence"/>
</dbReference>